<comment type="caution">
    <text evidence="2">The sequence shown here is derived from an EMBL/GenBank/DDBJ whole genome shotgun (WGS) entry which is preliminary data.</text>
</comment>
<accession>A0A8J3KS46</accession>
<dbReference type="EMBL" id="BONH01000048">
    <property type="protein sequence ID" value="GIG02166.1"/>
    <property type="molecule type" value="Genomic_DNA"/>
</dbReference>
<reference evidence="2 3" key="1">
    <citation type="submission" date="2021-01" db="EMBL/GenBank/DDBJ databases">
        <title>Whole genome shotgun sequence of Catellatospora citrea NBRC 14495.</title>
        <authorList>
            <person name="Komaki H."/>
            <person name="Tamura T."/>
        </authorList>
    </citation>
    <scope>NUCLEOTIDE SEQUENCE [LARGE SCALE GENOMIC DNA]</scope>
    <source>
        <strain evidence="2 3">NBRC 14495</strain>
    </source>
</reference>
<dbReference type="AlphaFoldDB" id="A0A8J3KS46"/>
<dbReference type="Proteomes" id="UP000659904">
    <property type="component" value="Unassembled WGS sequence"/>
</dbReference>
<evidence type="ECO:0000313" key="2">
    <source>
        <dbReference type="EMBL" id="GIG02166.1"/>
    </source>
</evidence>
<organism evidence="2 3">
    <name type="scientific">Catellatospora citrea</name>
    <dbReference type="NCBI Taxonomy" id="53366"/>
    <lineage>
        <taxon>Bacteria</taxon>
        <taxon>Bacillati</taxon>
        <taxon>Actinomycetota</taxon>
        <taxon>Actinomycetes</taxon>
        <taxon>Micromonosporales</taxon>
        <taxon>Micromonosporaceae</taxon>
        <taxon>Catellatospora</taxon>
    </lineage>
</organism>
<name>A0A8J3KS46_9ACTN</name>
<evidence type="ECO:0000313" key="3">
    <source>
        <dbReference type="Proteomes" id="UP000659904"/>
    </source>
</evidence>
<protein>
    <submittedName>
        <fullName evidence="2">Uncharacterized protein</fullName>
    </submittedName>
</protein>
<dbReference type="RefSeq" id="WP_120318215.1">
    <property type="nucleotide sequence ID" value="NZ_BONH01000048.1"/>
</dbReference>
<proteinExistence type="predicted"/>
<gene>
    <name evidence="2" type="ORF">Cci01nite_72590</name>
</gene>
<sequence length="80" mass="8547">MHEPTTRAGAVGQRGERAEHGGGGGGRAAYPRVSPCLHCARPVLRDNDARWIHADLSYVCRDQWGGLTATTAEPAPTPRV</sequence>
<evidence type="ECO:0000256" key="1">
    <source>
        <dbReference type="SAM" id="MobiDB-lite"/>
    </source>
</evidence>
<keyword evidence="3" id="KW-1185">Reference proteome</keyword>
<feature type="region of interest" description="Disordered" evidence="1">
    <location>
        <begin position="1"/>
        <end position="30"/>
    </location>
</feature>